<reference evidence="2" key="1">
    <citation type="journal article" date="2014" name="Front. Microbiol.">
        <title>High frequency of phylogenetically diverse reductive dehalogenase-homologous genes in deep subseafloor sedimentary metagenomes.</title>
        <authorList>
            <person name="Kawai M."/>
            <person name="Futagami T."/>
            <person name="Toyoda A."/>
            <person name="Takaki Y."/>
            <person name="Nishi S."/>
            <person name="Hori S."/>
            <person name="Arai W."/>
            <person name="Tsubouchi T."/>
            <person name="Morono Y."/>
            <person name="Uchiyama I."/>
            <person name="Ito T."/>
            <person name="Fujiyama A."/>
            <person name="Inagaki F."/>
            <person name="Takami H."/>
        </authorList>
    </citation>
    <scope>NUCLEOTIDE SEQUENCE</scope>
    <source>
        <strain evidence="2">Expedition CK06-06</strain>
    </source>
</reference>
<organism evidence="2">
    <name type="scientific">marine sediment metagenome</name>
    <dbReference type="NCBI Taxonomy" id="412755"/>
    <lineage>
        <taxon>unclassified sequences</taxon>
        <taxon>metagenomes</taxon>
        <taxon>ecological metagenomes</taxon>
    </lineage>
</organism>
<gene>
    <name evidence="2" type="ORF">S12H4_61638</name>
</gene>
<keyword evidence="1" id="KW-0472">Membrane</keyword>
<proteinExistence type="predicted"/>
<keyword evidence="1" id="KW-0812">Transmembrane</keyword>
<feature type="non-terminal residue" evidence="2">
    <location>
        <position position="110"/>
    </location>
</feature>
<name>X1VP87_9ZZZZ</name>
<accession>X1VP87</accession>
<feature type="transmembrane region" description="Helical" evidence="1">
    <location>
        <begin position="67"/>
        <end position="89"/>
    </location>
</feature>
<comment type="caution">
    <text evidence="2">The sequence shown here is derived from an EMBL/GenBank/DDBJ whole genome shotgun (WGS) entry which is preliminary data.</text>
</comment>
<feature type="transmembrane region" description="Helical" evidence="1">
    <location>
        <begin position="30"/>
        <end position="55"/>
    </location>
</feature>
<dbReference type="AlphaFoldDB" id="X1VP87"/>
<feature type="non-terminal residue" evidence="2">
    <location>
        <position position="1"/>
    </location>
</feature>
<evidence type="ECO:0000313" key="2">
    <source>
        <dbReference type="EMBL" id="GAJ21787.1"/>
    </source>
</evidence>
<dbReference type="EMBL" id="BARW01040994">
    <property type="protein sequence ID" value="GAJ21787.1"/>
    <property type="molecule type" value="Genomic_DNA"/>
</dbReference>
<keyword evidence="1" id="KW-1133">Transmembrane helix</keyword>
<protein>
    <submittedName>
        <fullName evidence="2">Uncharacterized protein</fullName>
    </submittedName>
</protein>
<evidence type="ECO:0000256" key="1">
    <source>
        <dbReference type="SAM" id="Phobius"/>
    </source>
</evidence>
<sequence>LKTSFEDISLKANKKILPEVRSNKNDYISVLFLILAISIPIITQLGTFFAFSQFFEPQTPSDPVESLWWFYGWNVAMSCVIIVISYRLFSLFIKSKKNDTLNVFSSIFYV</sequence>